<feature type="domain" description="Enoyl reductase (ER)" evidence="3">
    <location>
        <begin position="10"/>
        <end position="325"/>
    </location>
</feature>
<evidence type="ECO:0000313" key="4">
    <source>
        <dbReference type="EMBL" id="PSR29159.1"/>
    </source>
</evidence>
<comment type="caution">
    <text evidence="4">The sequence shown here is derived from an EMBL/GenBank/DDBJ whole genome shotgun (WGS) entry which is preliminary data.</text>
</comment>
<dbReference type="CDD" id="cd05276">
    <property type="entry name" value="p53_inducible_oxidoreductase"/>
    <property type="match status" value="1"/>
</dbReference>
<dbReference type="SMART" id="SM00829">
    <property type="entry name" value="PKS_ER"/>
    <property type="match status" value="1"/>
</dbReference>
<evidence type="ECO:0000313" key="5">
    <source>
        <dbReference type="Proteomes" id="UP000242699"/>
    </source>
</evidence>
<organism evidence="4 5">
    <name type="scientific">Sulfobacillus benefaciens</name>
    <dbReference type="NCBI Taxonomy" id="453960"/>
    <lineage>
        <taxon>Bacteria</taxon>
        <taxon>Bacillati</taxon>
        <taxon>Bacillota</taxon>
        <taxon>Clostridia</taxon>
        <taxon>Eubacteriales</taxon>
        <taxon>Clostridiales Family XVII. Incertae Sedis</taxon>
        <taxon>Sulfobacillus</taxon>
    </lineage>
</organism>
<dbReference type="InterPro" id="IPR011032">
    <property type="entry name" value="GroES-like_sf"/>
</dbReference>
<dbReference type="GO" id="GO:0008270">
    <property type="term" value="F:zinc ion binding"/>
    <property type="evidence" value="ECO:0007669"/>
    <property type="project" value="InterPro"/>
</dbReference>
<dbReference type="NCBIfam" id="TIGR02824">
    <property type="entry name" value="quinone_pig3"/>
    <property type="match status" value="1"/>
</dbReference>
<dbReference type="InterPro" id="IPR002364">
    <property type="entry name" value="Quin_OxRdtase/zeta-crystal_CS"/>
</dbReference>
<gene>
    <name evidence="4" type="ORF">C7B43_08785</name>
</gene>
<dbReference type="Gene3D" id="3.40.50.720">
    <property type="entry name" value="NAD(P)-binding Rossmann-like Domain"/>
    <property type="match status" value="1"/>
</dbReference>
<dbReference type="Pfam" id="PF08240">
    <property type="entry name" value="ADH_N"/>
    <property type="match status" value="1"/>
</dbReference>
<dbReference type="GO" id="GO:0070402">
    <property type="term" value="F:NADPH binding"/>
    <property type="evidence" value="ECO:0007669"/>
    <property type="project" value="TreeGrafter"/>
</dbReference>
<dbReference type="PANTHER" id="PTHR48106">
    <property type="entry name" value="QUINONE OXIDOREDUCTASE PIG3-RELATED"/>
    <property type="match status" value="1"/>
</dbReference>
<dbReference type="Pfam" id="PF00107">
    <property type="entry name" value="ADH_zinc_N"/>
    <property type="match status" value="1"/>
</dbReference>
<dbReference type="GO" id="GO:0016651">
    <property type="term" value="F:oxidoreductase activity, acting on NAD(P)H"/>
    <property type="evidence" value="ECO:0007669"/>
    <property type="project" value="TreeGrafter"/>
</dbReference>
<dbReference type="InterPro" id="IPR014189">
    <property type="entry name" value="Quinone_OxRdtase_PIG3"/>
</dbReference>
<dbReference type="InterPro" id="IPR020843">
    <property type="entry name" value="ER"/>
</dbReference>
<dbReference type="Proteomes" id="UP000242699">
    <property type="component" value="Unassembled WGS sequence"/>
</dbReference>
<accession>A0A2T2X3V4</accession>
<dbReference type="AlphaFoldDB" id="A0A2T2X3V4"/>
<dbReference type="EMBL" id="PXYT01000017">
    <property type="protein sequence ID" value="PSR29159.1"/>
    <property type="molecule type" value="Genomic_DNA"/>
</dbReference>
<evidence type="ECO:0000259" key="3">
    <source>
        <dbReference type="SMART" id="SM00829"/>
    </source>
</evidence>
<dbReference type="PANTHER" id="PTHR48106:SF18">
    <property type="entry name" value="QUINONE OXIDOREDUCTASE PIG3"/>
    <property type="match status" value="1"/>
</dbReference>
<dbReference type="SUPFAM" id="SSF51735">
    <property type="entry name" value="NAD(P)-binding Rossmann-fold domains"/>
    <property type="match status" value="1"/>
</dbReference>
<dbReference type="InterPro" id="IPR013154">
    <property type="entry name" value="ADH-like_N"/>
</dbReference>
<keyword evidence="1" id="KW-0521">NADP</keyword>
<dbReference type="PROSITE" id="PS01162">
    <property type="entry name" value="QOR_ZETA_CRYSTAL"/>
    <property type="match status" value="1"/>
</dbReference>
<evidence type="ECO:0000256" key="1">
    <source>
        <dbReference type="ARBA" id="ARBA00022857"/>
    </source>
</evidence>
<dbReference type="SUPFAM" id="SSF50129">
    <property type="entry name" value="GroES-like"/>
    <property type="match status" value="1"/>
</dbReference>
<evidence type="ECO:0000256" key="2">
    <source>
        <dbReference type="ARBA" id="ARBA00023002"/>
    </source>
</evidence>
<keyword evidence="2" id="KW-0560">Oxidoreductase</keyword>
<sequence length="330" mass="35562">MKAIVLKEFGGPEVLRVEDIPLPECGPDDILIRIRATGVNRADLLERQGLYPPPDPQPRYQIPGLECAGVVEKVGQRVTRFHPGDRVMALVSGGAYAEYVSCPADNAWIIPEGLSDVQAAGIPEAFVTAYDALVDKAGLKVGQRVLIHSGAGGVGSAAIQLARQMGLHIATTVGSAEKAEHTKNFGAEIAVNYHEQDFVEEVRKWSGAQGVDAVLDFVGQNYLQRNLSVLRTGGVVVVIGTLSGAKGQIDLGELLKKRLIVRGTALRSRPSYDKMHLVQEFQEATGALFETGRLRAVIDRTLPLDQAPEAHRYMATNKNIGKIILSVSQG</sequence>
<proteinExistence type="predicted"/>
<protein>
    <submittedName>
        <fullName evidence="4">NADPH quinone oxidoreductase</fullName>
    </submittedName>
</protein>
<dbReference type="InterPro" id="IPR036291">
    <property type="entry name" value="NAD(P)-bd_dom_sf"/>
</dbReference>
<reference evidence="4 5" key="1">
    <citation type="journal article" date="2014" name="BMC Genomics">
        <title>Comparison of environmental and isolate Sulfobacillus genomes reveals diverse carbon, sulfur, nitrogen, and hydrogen metabolisms.</title>
        <authorList>
            <person name="Justice N.B."/>
            <person name="Norman A."/>
            <person name="Brown C.T."/>
            <person name="Singh A."/>
            <person name="Thomas B.C."/>
            <person name="Banfield J.F."/>
        </authorList>
    </citation>
    <scope>NUCLEOTIDE SEQUENCE [LARGE SCALE GENOMIC DNA]</scope>
    <source>
        <strain evidence="4">AMDSBA1</strain>
    </source>
</reference>
<dbReference type="Gene3D" id="3.90.180.10">
    <property type="entry name" value="Medium-chain alcohol dehydrogenases, catalytic domain"/>
    <property type="match status" value="1"/>
</dbReference>
<name>A0A2T2X3V4_9FIRM</name>
<dbReference type="InterPro" id="IPR013149">
    <property type="entry name" value="ADH-like_C"/>
</dbReference>